<dbReference type="Pfam" id="PF22624">
    <property type="entry name" value="AASDHPPT_N"/>
    <property type="match status" value="1"/>
</dbReference>
<dbReference type="InterPro" id="IPR055066">
    <property type="entry name" value="AASDHPPT_N"/>
</dbReference>
<proteinExistence type="inferred from homology"/>
<evidence type="ECO:0000313" key="6">
    <source>
        <dbReference type="Proteomes" id="UP001201549"/>
    </source>
</evidence>
<gene>
    <name evidence="5" type="ORF">L9G74_10530</name>
</gene>
<dbReference type="InterPro" id="IPR008278">
    <property type="entry name" value="4-PPantetheinyl_Trfase_dom"/>
</dbReference>
<comment type="similarity">
    <text evidence="1">Belongs to the P-Pant transferase superfamily. Gsp/Sfp/HetI/AcpT family.</text>
</comment>
<keyword evidence="6" id="KW-1185">Reference proteome</keyword>
<name>A0ABT2FKN3_9GAMM</name>
<evidence type="ECO:0000259" key="3">
    <source>
        <dbReference type="Pfam" id="PF01648"/>
    </source>
</evidence>
<accession>A0ABT2FKN3</accession>
<evidence type="ECO:0000313" key="5">
    <source>
        <dbReference type="EMBL" id="MCS4556880.1"/>
    </source>
</evidence>
<reference evidence="6" key="1">
    <citation type="submission" date="2023-07" db="EMBL/GenBank/DDBJ databases">
        <title>Shewanella mangrovi sp. nov., an acetaldehyde- degrading bacterium isolated from mangrove sediment.</title>
        <authorList>
            <person name="Liu Y."/>
        </authorList>
    </citation>
    <scope>NUCLEOTIDE SEQUENCE [LARGE SCALE GENOMIC DNA]</scope>
    <source>
        <strain evidence="6">C32</strain>
    </source>
</reference>
<evidence type="ECO:0000259" key="4">
    <source>
        <dbReference type="Pfam" id="PF22624"/>
    </source>
</evidence>
<dbReference type="Proteomes" id="UP001201549">
    <property type="component" value="Unassembled WGS sequence"/>
</dbReference>
<comment type="caution">
    <text evidence="5">The sequence shown here is derived from an EMBL/GenBank/DDBJ whole genome shotgun (WGS) entry which is preliminary data.</text>
</comment>
<keyword evidence="2 5" id="KW-0808">Transferase</keyword>
<evidence type="ECO:0000256" key="1">
    <source>
        <dbReference type="ARBA" id="ARBA00010990"/>
    </source>
</evidence>
<dbReference type="InterPro" id="IPR050559">
    <property type="entry name" value="P-Pant_transferase_sf"/>
</dbReference>
<feature type="domain" description="4'-phosphopantetheinyl transferase" evidence="3">
    <location>
        <begin position="114"/>
        <end position="198"/>
    </location>
</feature>
<dbReference type="PANTHER" id="PTHR12215">
    <property type="entry name" value="PHOSPHOPANTETHEINE TRANSFERASE"/>
    <property type="match status" value="1"/>
</dbReference>
<dbReference type="PANTHER" id="PTHR12215:SF10">
    <property type="entry name" value="L-AMINOADIPATE-SEMIALDEHYDE DEHYDROGENASE-PHOSPHOPANTETHEINYL TRANSFERASE"/>
    <property type="match status" value="1"/>
</dbReference>
<dbReference type="EMBL" id="JAKOGG010000005">
    <property type="protein sequence ID" value="MCS4556880.1"/>
    <property type="molecule type" value="Genomic_DNA"/>
</dbReference>
<dbReference type="Gene3D" id="3.90.470.20">
    <property type="entry name" value="4'-phosphopantetheinyl transferase domain"/>
    <property type="match status" value="2"/>
</dbReference>
<dbReference type="InterPro" id="IPR037143">
    <property type="entry name" value="4-PPantetheinyl_Trfase_dom_sf"/>
</dbReference>
<dbReference type="SUPFAM" id="SSF56214">
    <property type="entry name" value="4'-phosphopantetheinyl transferase"/>
    <property type="match status" value="2"/>
</dbReference>
<dbReference type="GO" id="GO:0016740">
    <property type="term" value="F:transferase activity"/>
    <property type="evidence" value="ECO:0007669"/>
    <property type="project" value="UniProtKB-KW"/>
</dbReference>
<feature type="domain" description="4'-phosphopantetheinyl transferase N-terminal" evidence="4">
    <location>
        <begin position="14"/>
        <end position="107"/>
    </location>
</feature>
<organism evidence="5 6">
    <name type="scientific">Shewanella electrica</name>
    <dbReference type="NCBI Taxonomy" id="515560"/>
    <lineage>
        <taxon>Bacteria</taxon>
        <taxon>Pseudomonadati</taxon>
        <taxon>Pseudomonadota</taxon>
        <taxon>Gammaproteobacteria</taxon>
        <taxon>Alteromonadales</taxon>
        <taxon>Shewanellaceae</taxon>
        <taxon>Shewanella</taxon>
    </lineage>
</organism>
<sequence>MNSNARHQVYIRQFEPLDEELRMAMLADLSAAERERIALSRSARVRDKLLQSRWWLRQCLSLQHAELAAHAWPIEADVHGKPLLSCLYQGAPIQFNVSHSGNYLAIVIASGNDAVGIDIEQIKPQRRWQEIAEQYFTASELQLLQAQPSTEQAAMFYRLWVLKEALLKAKGVGLTAPLADYDFSGAELHAVSATRLQSVHRWRETTTQVWQSWLMAPTPQLLLAVTLATAQTPVSWQLVPSSTLADYWRARR</sequence>
<dbReference type="Pfam" id="PF01648">
    <property type="entry name" value="ACPS"/>
    <property type="match status" value="1"/>
</dbReference>
<evidence type="ECO:0000256" key="2">
    <source>
        <dbReference type="ARBA" id="ARBA00022679"/>
    </source>
</evidence>
<protein>
    <submittedName>
        <fullName evidence="5">4'-phosphopantetheinyl transferase superfamily protein</fullName>
    </submittedName>
</protein>
<dbReference type="RefSeq" id="WP_238896290.1">
    <property type="nucleotide sequence ID" value="NZ_JAKOGG010000005.1"/>
</dbReference>